<dbReference type="Proteomes" id="UP000281343">
    <property type="component" value="Unassembled WGS sequence"/>
</dbReference>
<sequence length="281" mass="30869">MPTVLYERAGRIARITLNRPEVMNAIDGDMPGELAAAVARADADPEVHVILLSGAGKAFCAGYDLAHYAADPNNRITQEMPWDPIRDYQFMWANTQHFMSLFRALKPVICKVHGYAVAGGSDIALCADLTIMADDAQIGYMPARVWGSPTTAMWGFRLGPEKAKRMLFTGDRITGVEAARIGLVLKSVPAADLDEEVEALADRMSRVPINQLAMHKMVLNQGFEAALIASQRLATVFDGITRHSPEGLAFKARAEQVGWKQAVEERDSGCYDWSADRPFDD</sequence>
<evidence type="ECO:0000313" key="2">
    <source>
        <dbReference type="EMBL" id="RMA42569.1"/>
    </source>
</evidence>
<proteinExistence type="inferred from homology"/>
<comment type="similarity">
    <text evidence="1">Belongs to the enoyl-CoA hydratase/isomerase family.</text>
</comment>
<dbReference type="EMBL" id="RCNT01000003">
    <property type="protein sequence ID" value="RMA42569.1"/>
    <property type="molecule type" value="Genomic_DNA"/>
</dbReference>
<accession>A0A3L9Y168</accession>
<gene>
    <name evidence="2" type="ORF">D9R08_07125</name>
</gene>
<dbReference type="InterPro" id="IPR029045">
    <property type="entry name" value="ClpP/crotonase-like_dom_sf"/>
</dbReference>
<comment type="caution">
    <text evidence="2">The sequence shown here is derived from an EMBL/GenBank/DDBJ whole genome shotgun (WGS) entry which is preliminary data.</text>
</comment>
<dbReference type="EC" id="4.2.1.17" evidence="2"/>
<dbReference type="PANTHER" id="PTHR43802:SF1">
    <property type="entry name" value="IP11341P-RELATED"/>
    <property type="match status" value="1"/>
</dbReference>
<dbReference type="Pfam" id="PF00378">
    <property type="entry name" value="ECH_1"/>
    <property type="match status" value="1"/>
</dbReference>
<dbReference type="AlphaFoldDB" id="A0A3L9Y168"/>
<keyword evidence="2" id="KW-0456">Lyase</keyword>
<evidence type="ECO:0000256" key="1">
    <source>
        <dbReference type="ARBA" id="ARBA00005254"/>
    </source>
</evidence>
<dbReference type="RefSeq" id="WP_121897354.1">
    <property type="nucleotide sequence ID" value="NZ_RCNT01000003.1"/>
</dbReference>
<dbReference type="InterPro" id="IPR001753">
    <property type="entry name" value="Enoyl-CoA_hydra/iso"/>
</dbReference>
<dbReference type="GO" id="GO:0004300">
    <property type="term" value="F:enoyl-CoA hydratase activity"/>
    <property type="evidence" value="ECO:0007669"/>
    <property type="project" value="UniProtKB-EC"/>
</dbReference>
<organism evidence="2 3">
    <name type="scientific">Rhodophyticola porphyridii</name>
    <dbReference type="NCBI Taxonomy" id="1852017"/>
    <lineage>
        <taxon>Bacteria</taxon>
        <taxon>Pseudomonadati</taxon>
        <taxon>Pseudomonadota</taxon>
        <taxon>Alphaproteobacteria</taxon>
        <taxon>Rhodobacterales</taxon>
        <taxon>Roseobacteraceae</taxon>
        <taxon>Rhodophyticola</taxon>
    </lineage>
</organism>
<protein>
    <submittedName>
        <fullName evidence="2">Enoyl-CoA hydratase</fullName>
        <ecNumber evidence="2">4.2.1.17</ecNumber>
    </submittedName>
</protein>
<dbReference type="Gene3D" id="3.90.226.10">
    <property type="entry name" value="2-enoyl-CoA Hydratase, Chain A, domain 1"/>
    <property type="match status" value="1"/>
</dbReference>
<dbReference type="OrthoDB" id="9795613at2"/>
<name>A0A3L9Y168_9RHOB</name>
<dbReference type="CDD" id="cd06558">
    <property type="entry name" value="crotonase-like"/>
    <property type="match status" value="1"/>
</dbReference>
<dbReference type="NCBIfam" id="NF006128">
    <property type="entry name" value="PRK08272.1"/>
    <property type="match status" value="1"/>
</dbReference>
<dbReference type="SUPFAM" id="SSF52096">
    <property type="entry name" value="ClpP/crotonase"/>
    <property type="match status" value="1"/>
</dbReference>
<reference evidence="2 3" key="1">
    <citation type="submission" date="2018-10" db="EMBL/GenBank/DDBJ databases">
        <authorList>
            <person name="Jung H.S."/>
            <person name="Jeon C.O."/>
        </authorList>
    </citation>
    <scope>NUCLEOTIDE SEQUENCE [LARGE SCALE GENOMIC DNA]</scope>
    <source>
        <strain evidence="2 3">MA-7-27</strain>
    </source>
</reference>
<keyword evidence="3" id="KW-1185">Reference proteome</keyword>
<evidence type="ECO:0000313" key="3">
    <source>
        <dbReference type="Proteomes" id="UP000281343"/>
    </source>
</evidence>
<dbReference type="PANTHER" id="PTHR43802">
    <property type="entry name" value="ENOYL-COA HYDRATASE"/>
    <property type="match status" value="1"/>
</dbReference>